<protein>
    <submittedName>
        <fullName evidence="4">UDP-glycosyltransferase 88A1</fullName>
    </submittedName>
</protein>
<evidence type="ECO:0000256" key="1">
    <source>
        <dbReference type="ARBA" id="ARBA00009995"/>
    </source>
</evidence>
<evidence type="ECO:0000256" key="3">
    <source>
        <dbReference type="SAM" id="MobiDB-lite"/>
    </source>
</evidence>
<dbReference type="EMBL" id="PJQY01003099">
    <property type="protein sequence ID" value="PQM40234.1"/>
    <property type="molecule type" value="Genomic_DNA"/>
</dbReference>
<organism evidence="4 5">
    <name type="scientific">Prunus yedoensis var. nudiflora</name>
    <dbReference type="NCBI Taxonomy" id="2094558"/>
    <lineage>
        <taxon>Eukaryota</taxon>
        <taxon>Viridiplantae</taxon>
        <taxon>Streptophyta</taxon>
        <taxon>Embryophyta</taxon>
        <taxon>Tracheophyta</taxon>
        <taxon>Spermatophyta</taxon>
        <taxon>Magnoliopsida</taxon>
        <taxon>eudicotyledons</taxon>
        <taxon>Gunneridae</taxon>
        <taxon>Pentapetalae</taxon>
        <taxon>rosids</taxon>
        <taxon>fabids</taxon>
        <taxon>Rosales</taxon>
        <taxon>Rosaceae</taxon>
        <taxon>Amygdaloideae</taxon>
        <taxon>Amygdaleae</taxon>
        <taxon>Prunus</taxon>
    </lineage>
</organism>
<dbReference type="Gene3D" id="3.40.50.2000">
    <property type="entry name" value="Glycogen Phosphorylase B"/>
    <property type="match status" value="1"/>
</dbReference>
<dbReference type="OrthoDB" id="5835829at2759"/>
<dbReference type="Proteomes" id="UP000250321">
    <property type="component" value="Unassembled WGS sequence"/>
</dbReference>
<evidence type="ECO:0000313" key="5">
    <source>
        <dbReference type="Proteomes" id="UP000250321"/>
    </source>
</evidence>
<feature type="region of interest" description="Disordered" evidence="3">
    <location>
        <begin position="139"/>
        <end position="158"/>
    </location>
</feature>
<dbReference type="GO" id="GO:0035251">
    <property type="term" value="F:UDP-glucosyltransferase activity"/>
    <property type="evidence" value="ECO:0007669"/>
    <property type="project" value="InterPro"/>
</dbReference>
<dbReference type="AlphaFoldDB" id="A0A314UUM2"/>
<dbReference type="SUPFAM" id="SSF53756">
    <property type="entry name" value="UDP-Glycosyltransferase/glycogen phosphorylase"/>
    <property type="match status" value="1"/>
</dbReference>
<dbReference type="PANTHER" id="PTHR48048:SF30">
    <property type="entry name" value="GLYCOSYLTRANSFERASE"/>
    <property type="match status" value="1"/>
</dbReference>
<feature type="compositionally biased region" description="Low complexity" evidence="3">
    <location>
        <begin position="139"/>
        <end position="153"/>
    </location>
</feature>
<sequence length="197" mass="21234">MEAAIVLYPSPPIGHLVAMVELGQLILTRHPSLSIHILITTPPYRADDTAKYIASVSTTNPSIIFHHLSTVSLPPSLTSSSNHESLTLEILRLNNPNVRQALLSISTNFSVRAFVLDFFCAIGLSVAADLNIPATSSSPLALPASPPSSTSPLFTPPPTRASKISTPLSASQECRRCLPLIWQSQFLIATTWRINVS</sequence>
<accession>A0A314UUM2</accession>
<evidence type="ECO:0000313" key="4">
    <source>
        <dbReference type="EMBL" id="PQM40234.1"/>
    </source>
</evidence>
<dbReference type="STRING" id="2094558.A0A314UUM2"/>
<reference evidence="4 5" key="1">
    <citation type="submission" date="2018-02" db="EMBL/GenBank/DDBJ databases">
        <title>Draft genome of wild Prunus yedoensis var. nudiflora.</title>
        <authorList>
            <person name="Baek S."/>
            <person name="Kim J.-H."/>
            <person name="Choi K."/>
            <person name="Kim G.-B."/>
            <person name="Cho A."/>
            <person name="Jang H."/>
            <person name="Shin C.-H."/>
            <person name="Yu H.-J."/>
            <person name="Mun J.-H."/>
        </authorList>
    </citation>
    <scope>NUCLEOTIDE SEQUENCE [LARGE SCALE GENOMIC DNA]</scope>
    <source>
        <strain evidence="5">cv. Jeju island</strain>
        <tissue evidence="4">Leaf</tissue>
    </source>
</reference>
<dbReference type="PANTHER" id="PTHR48048">
    <property type="entry name" value="GLYCOSYLTRANSFERASE"/>
    <property type="match status" value="1"/>
</dbReference>
<name>A0A314UUM2_PRUYE</name>
<proteinExistence type="inferred from homology"/>
<gene>
    <name evidence="4" type="ORF">Pyn_05093</name>
</gene>
<keyword evidence="4" id="KW-0808">Transferase</keyword>
<keyword evidence="2" id="KW-0328">Glycosyltransferase</keyword>
<evidence type="ECO:0000256" key="2">
    <source>
        <dbReference type="ARBA" id="ARBA00022676"/>
    </source>
</evidence>
<dbReference type="InterPro" id="IPR050481">
    <property type="entry name" value="UDP-glycosyltransf_plant"/>
</dbReference>
<comment type="similarity">
    <text evidence="1">Belongs to the UDP-glycosyltransferase family.</text>
</comment>
<keyword evidence="5" id="KW-1185">Reference proteome</keyword>
<comment type="caution">
    <text evidence="4">The sequence shown here is derived from an EMBL/GenBank/DDBJ whole genome shotgun (WGS) entry which is preliminary data.</text>
</comment>